<organism evidence="3 4">
    <name type="scientific">Triparma strigata</name>
    <dbReference type="NCBI Taxonomy" id="1606541"/>
    <lineage>
        <taxon>Eukaryota</taxon>
        <taxon>Sar</taxon>
        <taxon>Stramenopiles</taxon>
        <taxon>Ochrophyta</taxon>
        <taxon>Bolidophyceae</taxon>
        <taxon>Parmales</taxon>
        <taxon>Triparmaceae</taxon>
        <taxon>Triparma</taxon>
    </lineage>
</organism>
<dbReference type="OrthoDB" id="192134at2759"/>
<evidence type="ECO:0000256" key="2">
    <source>
        <dbReference type="SAM" id="SignalP"/>
    </source>
</evidence>
<protein>
    <submittedName>
        <fullName evidence="3">Uncharacterized protein</fullName>
    </submittedName>
</protein>
<keyword evidence="2" id="KW-0732">Signal</keyword>
<sequence>MKLFTSILLTNLALTASFVPKALTKNAFVLRAGIDGGGLNLVDKETSTLDSVNVGPDPIKPRTSGKTVLVSGLLQSKDRTDQTTFDFLKDNPLFSFEKIIAFCEDISFAKKRLTSRSARYSGLLDMLEFREGTNGVPTVEDLKDVDSHVAYGISEDTAGQIAENAAKAGVKNLVALMEAPASSAAVESVLSSLSSASPVSYTLLTVPSIADGSEGKPYRVNSVTSDVGGTIPRDEALRIMTECLALDCASSNSYSVVAADTDEVAVEYLKDLRSKGYTRSQEIEKMLEGGIETFEVAVKEKEDEAAMKAKKEEEFKKGAGARSLSREEEIKQLLAKGKQEYKEMMEKKVKEEASDILRREWREKYFARNTSSPEEEYVAENMERGMKEAIRMIKMLKGEKLDDDEQEEHWMDREEREAREQEEKNPEPTEDPEPAPPAATKVEGGDGEGV</sequence>
<feature type="signal peptide" evidence="2">
    <location>
        <begin position="1"/>
        <end position="24"/>
    </location>
</feature>
<evidence type="ECO:0000313" key="3">
    <source>
        <dbReference type="EMBL" id="GMH81297.1"/>
    </source>
</evidence>
<dbReference type="AlphaFoldDB" id="A0A9W7AZU0"/>
<evidence type="ECO:0000313" key="4">
    <source>
        <dbReference type="Proteomes" id="UP001165085"/>
    </source>
</evidence>
<dbReference type="Proteomes" id="UP001165085">
    <property type="component" value="Unassembled WGS sequence"/>
</dbReference>
<accession>A0A9W7AZU0</accession>
<proteinExistence type="predicted"/>
<evidence type="ECO:0000256" key="1">
    <source>
        <dbReference type="SAM" id="MobiDB-lite"/>
    </source>
</evidence>
<comment type="caution">
    <text evidence="3">The sequence shown here is derived from an EMBL/GenBank/DDBJ whole genome shotgun (WGS) entry which is preliminary data.</text>
</comment>
<feature type="compositionally biased region" description="Basic and acidic residues" evidence="1">
    <location>
        <begin position="408"/>
        <end position="427"/>
    </location>
</feature>
<gene>
    <name evidence="3" type="ORF">TrST_g11806</name>
</gene>
<name>A0A9W7AZU0_9STRA</name>
<reference evidence="4" key="1">
    <citation type="journal article" date="2023" name="Commun. Biol.">
        <title>Genome analysis of Parmales, the sister group of diatoms, reveals the evolutionary specialization of diatoms from phago-mixotrophs to photoautotrophs.</title>
        <authorList>
            <person name="Ban H."/>
            <person name="Sato S."/>
            <person name="Yoshikawa S."/>
            <person name="Yamada K."/>
            <person name="Nakamura Y."/>
            <person name="Ichinomiya M."/>
            <person name="Sato N."/>
            <person name="Blanc-Mathieu R."/>
            <person name="Endo H."/>
            <person name="Kuwata A."/>
            <person name="Ogata H."/>
        </authorList>
    </citation>
    <scope>NUCLEOTIDE SEQUENCE [LARGE SCALE GENOMIC DNA]</scope>
    <source>
        <strain evidence="4">NIES 3701</strain>
    </source>
</reference>
<feature type="region of interest" description="Disordered" evidence="1">
    <location>
        <begin position="397"/>
        <end position="450"/>
    </location>
</feature>
<keyword evidence="4" id="KW-1185">Reference proteome</keyword>
<dbReference type="EMBL" id="BRXY01000255">
    <property type="protein sequence ID" value="GMH81297.1"/>
    <property type="molecule type" value="Genomic_DNA"/>
</dbReference>
<feature type="chain" id="PRO_5040738715" evidence="2">
    <location>
        <begin position="25"/>
        <end position="450"/>
    </location>
</feature>